<evidence type="ECO:0000313" key="1">
    <source>
        <dbReference type="EMBL" id="EJF85824.1"/>
    </source>
</evidence>
<reference evidence="1 2" key="1">
    <citation type="submission" date="2012-03" db="EMBL/GenBank/DDBJ databases">
        <title>The Genome Sequence of Bartonella washoensis 085-0475.</title>
        <authorList>
            <consortium name="The Broad Institute Genome Sequencing Platform"/>
            <consortium name="The Broad Institute Genome Sequencing Center for Infectious Disease"/>
            <person name="Feldgarden M."/>
            <person name="Kirby J."/>
            <person name="Kosoy M."/>
            <person name="Birtles R."/>
            <person name="Probert W.S."/>
            <person name="Chiaraviglio L."/>
            <person name="Young S.K."/>
            <person name="Zeng Q."/>
            <person name="Gargeya S."/>
            <person name="Fitzgerald M."/>
            <person name="Haas B."/>
            <person name="Abouelleil A."/>
            <person name="Alvarado L."/>
            <person name="Arachchi H.M."/>
            <person name="Berlin A."/>
            <person name="Chapman S.B."/>
            <person name="Gearin G."/>
            <person name="Goldberg J."/>
            <person name="Griggs A."/>
            <person name="Gujja S."/>
            <person name="Hansen M."/>
            <person name="Heiman D."/>
            <person name="Howarth C."/>
            <person name="Larimer J."/>
            <person name="Lui A."/>
            <person name="MacDonald P.J.P."/>
            <person name="McCowen C."/>
            <person name="Montmayeur A."/>
            <person name="Murphy C."/>
            <person name="Neiman D."/>
            <person name="Pearson M."/>
            <person name="Priest M."/>
            <person name="Roberts A."/>
            <person name="Saif S."/>
            <person name="Shea T."/>
            <person name="Sisk P."/>
            <person name="Stolte C."/>
            <person name="Sykes S."/>
            <person name="Wortman J."/>
            <person name="Nusbaum C."/>
            <person name="Birren B."/>
        </authorList>
    </citation>
    <scope>NUCLEOTIDE SEQUENCE [LARGE SCALE GENOMIC DNA]</scope>
    <source>
        <strain evidence="1 2">085-0475</strain>
    </source>
</reference>
<dbReference type="Proteomes" id="UP000002646">
    <property type="component" value="Unassembled WGS sequence"/>
</dbReference>
<sequence>MIGALTFGHLPGIFVPAGPMTSGQGNDEKTKILQLYSEKK</sequence>
<dbReference type="InterPro" id="IPR037237">
    <property type="entry name" value="IlvD/EDD_N"/>
</dbReference>
<name>J0QRY3_9HYPH</name>
<proteinExistence type="predicted"/>
<protein>
    <submittedName>
        <fullName evidence="1">Uncharacterized protein</fullName>
    </submittedName>
</protein>
<accession>J0QRY3</accession>
<dbReference type="PATRIC" id="fig|1094564.3.peg.943"/>
<dbReference type="EMBL" id="AILX01000007">
    <property type="protein sequence ID" value="EJF85824.1"/>
    <property type="molecule type" value="Genomic_DNA"/>
</dbReference>
<gene>
    <name evidence="1" type="ORF">MCW_00811</name>
</gene>
<dbReference type="HOGENOM" id="CLU_3285522_0_0_5"/>
<dbReference type="AlphaFoldDB" id="J0QRY3"/>
<organism evidence="1 2">
    <name type="scientific">Cardidatus Bartonella washoeensis 085-0475</name>
    <dbReference type="NCBI Taxonomy" id="1094564"/>
    <lineage>
        <taxon>Bacteria</taxon>
        <taxon>Pseudomonadati</taxon>
        <taxon>Pseudomonadota</taxon>
        <taxon>Alphaproteobacteria</taxon>
        <taxon>Hyphomicrobiales</taxon>
        <taxon>Bartonellaceae</taxon>
        <taxon>Bartonella</taxon>
    </lineage>
</organism>
<dbReference type="STRING" id="1094564.MCW_00811"/>
<evidence type="ECO:0000313" key="2">
    <source>
        <dbReference type="Proteomes" id="UP000002646"/>
    </source>
</evidence>
<comment type="caution">
    <text evidence="1">The sequence shown here is derived from an EMBL/GenBank/DDBJ whole genome shotgun (WGS) entry which is preliminary data.</text>
</comment>
<dbReference type="SUPFAM" id="SSF143975">
    <property type="entry name" value="IlvD/EDD N-terminal domain-like"/>
    <property type="match status" value="1"/>
</dbReference>